<reference evidence="3" key="1">
    <citation type="submission" date="2021-12" db="EMBL/GenBank/DDBJ databases">
        <authorList>
            <person name="Lee J.-H."/>
            <person name="Kim S.-B."/>
        </authorList>
    </citation>
    <scope>NUCLEOTIDE SEQUENCE</scope>
    <source>
        <strain evidence="3">NR30</strain>
    </source>
</reference>
<gene>
    <name evidence="3" type="ORF">LJ657_34715</name>
</gene>
<protein>
    <submittedName>
        <fullName evidence="3">DUF418 domain-containing protein</fullName>
    </submittedName>
</protein>
<dbReference type="Proteomes" id="UP001108029">
    <property type="component" value="Unassembled WGS sequence"/>
</dbReference>
<keyword evidence="1" id="KW-0812">Transmembrane</keyword>
<dbReference type="RefSeq" id="WP_232652883.1">
    <property type="nucleotide sequence ID" value="NZ_JAJSBI010000023.1"/>
</dbReference>
<accession>A0A9Q3ZDQ7</accession>
<evidence type="ECO:0000313" key="3">
    <source>
        <dbReference type="EMBL" id="MCD9878670.1"/>
    </source>
</evidence>
<organism evidence="3 4">
    <name type="scientific">Streptomyces guryensis</name>
    <dbReference type="NCBI Taxonomy" id="2886947"/>
    <lineage>
        <taxon>Bacteria</taxon>
        <taxon>Bacillati</taxon>
        <taxon>Actinomycetota</taxon>
        <taxon>Actinomycetes</taxon>
        <taxon>Kitasatosporales</taxon>
        <taxon>Streptomycetaceae</taxon>
        <taxon>Streptomyces</taxon>
    </lineage>
</organism>
<comment type="caution">
    <text evidence="3">The sequence shown here is derived from an EMBL/GenBank/DDBJ whole genome shotgun (WGS) entry which is preliminary data.</text>
</comment>
<dbReference type="Pfam" id="PF04235">
    <property type="entry name" value="DUF418"/>
    <property type="match status" value="1"/>
</dbReference>
<feature type="domain" description="DUF418" evidence="2">
    <location>
        <begin position="105"/>
        <end position="136"/>
    </location>
</feature>
<name>A0A9Q3ZDQ7_9ACTN</name>
<keyword evidence="4" id="KW-1185">Reference proteome</keyword>
<evidence type="ECO:0000256" key="1">
    <source>
        <dbReference type="SAM" id="Phobius"/>
    </source>
</evidence>
<keyword evidence="1" id="KW-0472">Membrane</keyword>
<proteinExistence type="predicted"/>
<keyword evidence="1" id="KW-1133">Transmembrane helix</keyword>
<evidence type="ECO:0000259" key="2">
    <source>
        <dbReference type="Pfam" id="PF04235"/>
    </source>
</evidence>
<sequence length="144" mass="15226">MAEGGSSGPAWWSDTWGYPHGSTPAGLLVASPHSETTLSIVANTGLAIAVLAAFLAAVDAFPRFHRSAGPPGHRGRNGVPDGPCVPIVGIHFLGIEELPGSPLHMLLGFVVAVTVFARLWARYFRRGPLEWLPGRATRAAEPVR</sequence>
<dbReference type="AlphaFoldDB" id="A0A9Q3ZDQ7"/>
<dbReference type="EMBL" id="JAJSBI010000023">
    <property type="protein sequence ID" value="MCD9878670.1"/>
    <property type="molecule type" value="Genomic_DNA"/>
</dbReference>
<feature type="transmembrane region" description="Helical" evidence="1">
    <location>
        <begin position="37"/>
        <end position="58"/>
    </location>
</feature>
<evidence type="ECO:0000313" key="4">
    <source>
        <dbReference type="Proteomes" id="UP001108029"/>
    </source>
</evidence>
<dbReference type="InterPro" id="IPR007349">
    <property type="entry name" value="DUF418"/>
</dbReference>